<organism evidence="10 11">
    <name type="scientific">Methylophilales bacterium HTCC2181</name>
    <dbReference type="NCBI Taxonomy" id="383631"/>
    <lineage>
        <taxon>Bacteria</taxon>
        <taxon>Pseudomonadati</taxon>
        <taxon>Pseudomonadota</taxon>
        <taxon>Betaproteobacteria</taxon>
        <taxon>Nitrosomonadales</taxon>
        <taxon>OM43 clade</taxon>
    </lineage>
</organism>
<protein>
    <recommendedName>
        <fullName evidence="7">N-acetyl-gamma-glutamyl-phosphate reductase</fullName>
        <shortName evidence="7">AGPR</shortName>
        <ecNumber evidence="7">1.2.1.38</ecNumber>
    </recommendedName>
    <alternativeName>
        <fullName evidence="7">N-acetyl-glutamate semialdehyde dehydrogenase</fullName>
        <shortName evidence="7">NAGSA dehydrogenase</shortName>
    </alternativeName>
</protein>
<dbReference type="Pfam" id="PF22698">
    <property type="entry name" value="Semialdhyde_dhC_1"/>
    <property type="match status" value="1"/>
</dbReference>
<dbReference type="AlphaFoldDB" id="A0P4T2"/>
<dbReference type="HAMAP" id="MF_00150">
    <property type="entry name" value="ArgC_type1"/>
    <property type="match status" value="1"/>
</dbReference>
<dbReference type="SMART" id="SM00859">
    <property type="entry name" value="Semialdhyde_dh"/>
    <property type="match status" value="1"/>
</dbReference>
<comment type="similarity">
    <text evidence="7">Belongs to the NAGSA dehydrogenase family. Type 1 subfamily.</text>
</comment>
<dbReference type="Proteomes" id="UP000054262">
    <property type="component" value="Unassembled WGS sequence"/>
</dbReference>
<dbReference type="InterPro" id="IPR000534">
    <property type="entry name" value="Semialdehyde_DH_NAD-bd"/>
</dbReference>
<dbReference type="FunFam" id="3.30.360.10:FF:000014">
    <property type="entry name" value="N-acetyl-gamma-glutamyl-phosphate reductase"/>
    <property type="match status" value="1"/>
</dbReference>
<dbReference type="PANTHER" id="PTHR32338">
    <property type="entry name" value="N-ACETYL-GAMMA-GLUTAMYL-PHOSPHATE REDUCTASE, CHLOROPLASTIC-RELATED-RELATED"/>
    <property type="match status" value="1"/>
</dbReference>
<reference evidence="10 11" key="1">
    <citation type="submission" date="2006-11" db="EMBL/GenBank/DDBJ databases">
        <authorList>
            <person name="Giovannoni S."/>
            <person name="Vergin K."/>
            <person name="Ferriera S."/>
            <person name="Johnson J."/>
            <person name="Kravitz S."/>
            <person name="Beeson K."/>
            <person name="Sutton G."/>
            <person name="Rogers Y.-H."/>
            <person name="Friedman R."/>
            <person name="Frazier M."/>
            <person name="Venter J.C."/>
        </authorList>
    </citation>
    <scope>NUCLEOTIDE SEQUENCE [LARGE SCALE GENOMIC DNA]</scope>
    <source>
        <strain evidence="10 11">HTCC2181</strain>
    </source>
</reference>
<comment type="caution">
    <text evidence="10">The sequence shown here is derived from an EMBL/GenBank/DDBJ whole genome shotgun (WGS) entry which is preliminary data.</text>
</comment>
<dbReference type="OrthoDB" id="9801289at2"/>
<dbReference type="CDD" id="cd23934">
    <property type="entry name" value="AGPR_1_C"/>
    <property type="match status" value="1"/>
</dbReference>
<keyword evidence="2 7" id="KW-0055">Arginine biosynthesis</keyword>
<dbReference type="GO" id="GO:0005737">
    <property type="term" value="C:cytoplasm"/>
    <property type="evidence" value="ECO:0007669"/>
    <property type="project" value="UniProtKB-SubCell"/>
</dbReference>
<comment type="subcellular location">
    <subcellularLocation>
        <location evidence="7">Cytoplasm</location>
    </subcellularLocation>
</comment>
<sequence>MVNTIKVSVVGGTGYTGIELLRLLSHHPYVEIDHITSRGDVGSLVADIYPSMRGIISNQFVDPDKADLKSSDVVFFATPNGIAMNYAKKLLSEGVRVIDLAADFRIKDVALWEKWYGMPHACKDLLGEAIYGLPEINRDQIKKARLVANPGCYPTAIQLGLLPLIKNNLIDKNTIIADAKSGISGAGKKLESSFLMAEASESFKAYGIEGHRHLPEIEETLSAYAAGERVKLTFVPHLLPMVRGIHATIYVDAKEEFDVSDLYESFYNKEPFVDIMPASTCPDTKSVRASNICRIAPYRERGTNRVIILSVIDNLMKGAAGQAVQNMNIMMGFEEVSGLVLGPITP</sequence>
<keyword evidence="4 7" id="KW-0521">NADP</keyword>
<dbReference type="InterPro" id="IPR036291">
    <property type="entry name" value="NAD(P)-bd_dom_sf"/>
</dbReference>
<comment type="pathway">
    <text evidence="1 7">Amino-acid biosynthesis; L-arginine biosynthesis; N(2)-acetyl-L-ornithine from L-glutamate: step 3/4.</text>
</comment>
<evidence type="ECO:0000313" key="10">
    <source>
        <dbReference type="EMBL" id="EAV46542.1"/>
    </source>
</evidence>
<dbReference type="Pfam" id="PF01118">
    <property type="entry name" value="Semialdhyde_dh"/>
    <property type="match status" value="1"/>
</dbReference>
<dbReference type="GO" id="GO:0006526">
    <property type="term" value="P:L-arginine biosynthetic process"/>
    <property type="evidence" value="ECO:0007669"/>
    <property type="project" value="UniProtKB-UniRule"/>
</dbReference>
<dbReference type="InterPro" id="IPR023013">
    <property type="entry name" value="AGPR_AS"/>
</dbReference>
<evidence type="ECO:0000256" key="8">
    <source>
        <dbReference type="PROSITE-ProRule" id="PRU10010"/>
    </source>
</evidence>
<dbReference type="CDD" id="cd17895">
    <property type="entry name" value="AGPR_1_N"/>
    <property type="match status" value="1"/>
</dbReference>
<comment type="catalytic activity">
    <reaction evidence="6 7">
        <text>N-acetyl-L-glutamate 5-semialdehyde + phosphate + NADP(+) = N-acetyl-L-glutamyl 5-phosphate + NADPH + H(+)</text>
        <dbReference type="Rhea" id="RHEA:21588"/>
        <dbReference type="ChEBI" id="CHEBI:15378"/>
        <dbReference type="ChEBI" id="CHEBI:29123"/>
        <dbReference type="ChEBI" id="CHEBI:43474"/>
        <dbReference type="ChEBI" id="CHEBI:57783"/>
        <dbReference type="ChEBI" id="CHEBI:57936"/>
        <dbReference type="ChEBI" id="CHEBI:58349"/>
        <dbReference type="EC" id="1.2.1.38"/>
    </reaction>
</comment>
<evidence type="ECO:0000256" key="6">
    <source>
        <dbReference type="ARBA" id="ARBA00050557"/>
    </source>
</evidence>
<dbReference type="SUPFAM" id="SSF55347">
    <property type="entry name" value="Glyceraldehyde-3-phosphate dehydrogenase-like, C-terminal domain"/>
    <property type="match status" value="1"/>
</dbReference>
<evidence type="ECO:0000256" key="1">
    <source>
        <dbReference type="ARBA" id="ARBA00004862"/>
    </source>
</evidence>
<keyword evidence="7" id="KW-0963">Cytoplasm</keyword>
<gene>
    <name evidence="7" type="primary">argC</name>
    <name evidence="10" type="ORF">MB2181_00675</name>
</gene>
<evidence type="ECO:0000256" key="7">
    <source>
        <dbReference type="HAMAP-Rule" id="MF_00150"/>
    </source>
</evidence>
<feature type="domain" description="Semialdehyde dehydrogenase NAD-binding" evidence="9">
    <location>
        <begin position="6"/>
        <end position="144"/>
    </location>
</feature>
<dbReference type="NCBIfam" id="TIGR01850">
    <property type="entry name" value="argC"/>
    <property type="match status" value="1"/>
</dbReference>
<name>A0P4T2_9PROT</name>
<dbReference type="GO" id="GO:0070401">
    <property type="term" value="F:NADP+ binding"/>
    <property type="evidence" value="ECO:0007669"/>
    <property type="project" value="InterPro"/>
</dbReference>
<accession>A0P4T2</accession>
<keyword evidence="3 7" id="KW-0028">Amino-acid biosynthesis</keyword>
<keyword evidence="11" id="KW-1185">Reference proteome</keyword>
<dbReference type="PROSITE" id="PS01224">
    <property type="entry name" value="ARGC"/>
    <property type="match status" value="1"/>
</dbReference>
<comment type="function">
    <text evidence="7">Catalyzes the NADPH-dependent reduction of N-acetyl-5-glutamyl phosphate to yield N-acetyl-L-glutamate 5-semialdehyde.</text>
</comment>
<feature type="active site" evidence="7 8">
    <location>
        <position position="152"/>
    </location>
</feature>
<dbReference type="EMBL" id="AAUX01000001">
    <property type="protein sequence ID" value="EAV46542.1"/>
    <property type="molecule type" value="Genomic_DNA"/>
</dbReference>
<evidence type="ECO:0000256" key="2">
    <source>
        <dbReference type="ARBA" id="ARBA00022571"/>
    </source>
</evidence>
<dbReference type="InterPro" id="IPR058924">
    <property type="entry name" value="AGPR_dimerisation_dom"/>
</dbReference>
<evidence type="ECO:0000259" key="9">
    <source>
        <dbReference type="SMART" id="SM00859"/>
    </source>
</evidence>
<dbReference type="SUPFAM" id="SSF51735">
    <property type="entry name" value="NAD(P)-binding Rossmann-fold domains"/>
    <property type="match status" value="1"/>
</dbReference>
<proteinExistence type="inferred from homology"/>
<evidence type="ECO:0000256" key="4">
    <source>
        <dbReference type="ARBA" id="ARBA00022857"/>
    </source>
</evidence>
<dbReference type="GO" id="GO:0003942">
    <property type="term" value="F:N-acetyl-gamma-glutamyl-phosphate reductase activity"/>
    <property type="evidence" value="ECO:0007669"/>
    <property type="project" value="UniProtKB-UniRule"/>
</dbReference>
<dbReference type="EC" id="1.2.1.38" evidence="7"/>
<dbReference type="UniPathway" id="UPA00068">
    <property type="reaction ID" value="UER00108"/>
</dbReference>
<evidence type="ECO:0000256" key="3">
    <source>
        <dbReference type="ARBA" id="ARBA00022605"/>
    </source>
</evidence>
<dbReference type="Gene3D" id="3.30.360.10">
    <property type="entry name" value="Dihydrodipicolinate Reductase, domain 2"/>
    <property type="match status" value="1"/>
</dbReference>
<dbReference type="Gene3D" id="3.40.50.720">
    <property type="entry name" value="NAD(P)-binding Rossmann-like Domain"/>
    <property type="match status" value="1"/>
</dbReference>
<dbReference type="InterPro" id="IPR000706">
    <property type="entry name" value="AGPR_type-1"/>
</dbReference>
<evidence type="ECO:0000313" key="11">
    <source>
        <dbReference type="Proteomes" id="UP000054262"/>
    </source>
</evidence>
<dbReference type="GO" id="GO:0051287">
    <property type="term" value="F:NAD binding"/>
    <property type="evidence" value="ECO:0007669"/>
    <property type="project" value="InterPro"/>
</dbReference>
<dbReference type="PANTHER" id="PTHR32338:SF10">
    <property type="entry name" value="N-ACETYL-GAMMA-GLUTAMYL-PHOSPHATE REDUCTASE, CHLOROPLASTIC-RELATED"/>
    <property type="match status" value="1"/>
</dbReference>
<evidence type="ECO:0000256" key="5">
    <source>
        <dbReference type="ARBA" id="ARBA00023002"/>
    </source>
</evidence>
<dbReference type="InterPro" id="IPR050085">
    <property type="entry name" value="AGPR"/>
</dbReference>
<keyword evidence="5 7" id="KW-0560">Oxidoreductase</keyword>